<evidence type="ECO:0008006" key="3">
    <source>
        <dbReference type="Google" id="ProtNLM"/>
    </source>
</evidence>
<evidence type="ECO:0000313" key="2">
    <source>
        <dbReference type="Proteomes" id="UP001054252"/>
    </source>
</evidence>
<reference evidence="1 2" key="1">
    <citation type="journal article" date="2021" name="Commun. Biol.">
        <title>The genome of Shorea leprosula (Dipterocarpaceae) highlights the ecological relevance of drought in aseasonal tropical rainforests.</title>
        <authorList>
            <person name="Ng K.K.S."/>
            <person name="Kobayashi M.J."/>
            <person name="Fawcett J.A."/>
            <person name="Hatakeyama M."/>
            <person name="Paape T."/>
            <person name="Ng C.H."/>
            <person name="Ang C.C."/>
            <person name="Tnah L.H."/>
            <person name="Lee C.T."/>
            <person name="Nishiyama T."/>
            <person name="Sese J."/>
            <person name="O'Brien M.J."/>
            <person name="Copetti D."/>
            <person name="Mohd Noor M.I."/>
            <person name="Ong R.C."/>
            <person name="Putra M."/>
            <person name="Sireger I.Z."/>
            <person name="Indrioko S."/>
            <person name="Kosugi Y."/>
            <person name="Izuno A."/>
            <person name="Isagi Y."/>
            <person name="Lee S.L."/>
            <person name="Shimizu K.K."/>
        </authorList>
    </citation>
    <scope>NUCLEOTIDE SEQUENCE [LARGE SCALE GENOMIC DNA]</scope>
    <source>
        <strain evidence="1">214</strain>
    </source>
</reference>
<dbReference type="AlphaFoldDB" id="A0AAV5K727"/>
<dbReference type="Proteomes" id="UP001054252">
    <property type="component" value="Unassembled WGS sequence"/>
</dbReference>
<comment type="caution">
    <text evidence="1">The sequence shown here is derived from an EMBL/GenBank/DDBJ whole genome shotgun (WGS) entry which is preliminary data.</text>
</comment>
<organism evidence="1 2">
    <name type="scientific">Rubroshorea leprosula</name>
    <dbReference type="NCBI Taxonomy" id="152421"/>
    <lineage>
        <taxon>Eukaryota</taxon>
        <taxon>Viridiplantae</taxon>
        <taxon>Streptophyta</taxon>
        <taxon>Embryophyta</taxon>
        <taxon>Tracheophyta</taxon>
        <taxon>Spermatophyta</taxon>
        <taxon>Magnoliopsida</taxon>
        <taxon>eudicotyledons</taxon>
        <taxon>Gunneridae</taxon>
        <taxon>Pentapetalae</taxon>
        <taxon>rosids</taxon>
        <taxon>malvids</taxon>
        <taxon>Malvales</taxon>
        <taxon>Dipterocarpaceae</taxon>
        <taxon>Rubroshorea</taxon>
    </lineage>
</organism>
<protein>
    <recommendedName>
        <fullName evidence="3">TF-B3 domain-containing protein</fullName>
    </recommendedName>
</protein>
<keyword evidence="2" id="KW-1185">Reference proteome</keyword>
<gene>
    <name evidence="1" type="ORF">SLEP1_g28886</name>
</gene>
<sequence length="129" mass="14789">MLLLKKKLTVGGEKRLYIPTETLNCLPGYNGENFNGKYSVAFHVWYEGRPRLICYSIRRGRYKKAVFSKHTWGSLCQEKGFVAGDTVKILRNLDGSDAFRYELLVLKRLQPSIDSKALDLELKLAPPEH</sequence>
<dbReference type="EMBL" id="BPVZ01000050">
    <property type="protein sequence ID" value="GKV18520.1"/>
    <property type="molecule type" value="Genomic_DNA"/>
</dbReference>
<accession>A0AAV5K727</accession>
<evidence type="ECO:0000313" key="1">
    <source>
        <dbReference type="EMBL" id="GKV18520.1"/>
    </source>
</evidence>
<name>A0AAV5K727_9ROSI</name>
<proteinExistence type="predicted"/>